<evidence type="ECO:0000313" key="3">
    <source>
        <dbReference type="Proteomes" id="UP000305778"/>
    </source>
</evidence>
<evidence type="ECO:0000313" key="2">
    <source>
        <dbReference type="EMBL" id="TJZ94746.1"/>
    </source>
</evidence>
<dbReference type="OrthoDB" id="4204212at2"/>
<comment type="caution">
    <text evidence="2">The sequence shown here is derived from an EMBL/GenBank/DDBJ whole genome shotgun (WGS) entry which is preliminary data.</text>
</comment>
<evidence type="ECO:0000256" key="1">
    <source>
        <dbReference type="SAM" id="MobiDB-lite"/>
    </source>
</evidence>
<dbReference type="InterPro" id="IPR046164">
    <property type="entry name" value="DUF6166"/>
</dbReference>
<gene>
    <name evidence="2" type="ORF">FCI23_53060</name>
</gene>
<feature type="compositionally biased region" description="Basic and acidic residues" evidence="1">
    <location>
        <begin position="26"/>
        <end position="38"/>
    </location>
</feature>
<dbReference type="AlphaFoldDB" id="A0A4U0RHW7"/>
<keyword evidence="3" id="KW-1185">Reference proteome</keyword>
<feature type="region of interest" description="Disordered" evidence="1">
    <location>
        <begin position="1"/>
        <end position="38"/>
    </location>
</feature>
<reference evidence="2 3" key="1">
    <citation type="submission" date="2019-04" db="EMBL/GenBank/DDBJ databases">
        <title>Streptomyces oryziradicis sp. nov., a novel actinomycete isolated from rhizosphere soil of rice (Oryza sativa L.).</title>
        <authorList>
            <person name="Li C."/>
        </authorList>
    </citation>
    <scope>NUCLEOTIDE SEQUENCE [LARGE SCALE GENOMIC DNA]</scope>
    <source>
        <strain evidence="2 3">NEAU-C40</strain>
    </source>
</reference>
<protein>
    <submittedName>
        <fullName evidence="2">Uncharacterized protein</fullName>
    </submittedName>
</protein>
<sequence>MTYEDRTYHGIQGVGSDEDGWQPARLRVEKPEDGPTQRENVKVLRELKAKDEDELGGYGWGYNGGGTSRAAAAILADALDLGTPEKAGLSMSEWPQDDTLVALREDFCSDVLSQFCDEWRLGRAAVLRWARGWYVQRGITELPAALRDLPPLGDIDI</sequence>
<proteinExistence type="predicted"/>
<dbReference type="EMBL" id="SUMC01000203">
    <property type="protein sequence ID" value="TJZ94746.1"/>
    <property type="molecule type" value="Genomic_DNA"/>
</dbReference>
<name>A0A4U0RHW7_9ACTN</name>
<organism evidence="2 3">
    <name type="scientific">Actinacidiphila oryziradicis</name>
    <dbReference type="NCBI Taxonomy" id="2571141"/>
    <lineage>
        <taxon>Bacteria</taxon>
        <taxon>Bacillati</taxon>
        <taxon>Actinomycetota</taxon>
        <taxon>Actinomycetes</taxon>
        <taxon>Kitasatosporales</taxon>
        <taxon>Streptomycetaceae</taxon>
        <taxon>Actinacidiphila</taxon>
    </lineage>
</organism>
<dbReference type="RefSeq" id="WP_136731239.1">
    <property type="nucleotide sequence ID" value="NZ_SUMC01000203.1"/>
</dbReference>
<accession>A0A4U0RHW7</accession>
<dbReference type="Pfam" id="PF19663">
    <property type="entry name" value="DUF6166"/>
    <property type="match status" value="1"/>
</dbReference>
<dbReference type="Proteomes" id="UP000305778">
    <property type="component" value="Unassembled WGS sequence"/>
</dbReference>